<evidence type="ECO:0008006" key="5">
    <source>
        <dbReference type="Google" id="ProtNLM"/>
    </source>
</evidence>
<proteinExistence type="predicted"/>
<dbReference type="AlphaFoldDB" id="A0A3P7NTA7"/>
<evidence type="ECO:0000256" key="1">
    <source>
        <dbReference type="SAM" id="Phobius"/>
    </source>
</evidence>
<keyword evidence="2" id="KW-0732">Signal</keyword>
<organism evidence="3 4">
    <name type="scientific">Dibothriocephalus latus</name>
    <name type="common">Fish tapeworm</name>
    <name type="synonym">Diphyllobothrium latum</name>
    <dbReference type="NCBI Taxonomy" id="60516"/>
    <lineage>
        <taxon>Eukaryota</taxon>
        <taxon>Metazoa</taxon>
        <taxon>Spiralia</taxon>
        <taxon>Lophotrochozoa</taxon>
        <taxon>Platyhelminthes</taxon>
        <taxon>Cestoda</taxon>
        <taxon>Eucestoda</taxon>
        <taxon>Diphyllobothriidea</taxon>
        <taxon>Diphyllobothriidae</taxon>
        <taxon>Dibothriocephalus</taxon>
    </lineage>
</organism>
<feature type="transmembrane region" description="Helical" evidence="1">
    <location>
        <begin position="99"/>
        <end position="123"/>
    </location>
</feature>
<dbReference type="EMBL" id="UYRU01045680">
    <property type="protein sequence ID" value="VDN08726.1"/>
    <property type="molecule type" value="Genomic_DNA"/>
</dbReference>
<feature type="chain" id="PRO_5018018039" description="G-protein coupled receptors family 3 profile domain-containing protein" evidence="2">
    <location>
        <begin position="16"/>
        <end position="246"/>
    </location>
</feature>
<keyword evidence="1" id="KW-1133">Transmembrane helix</keyword>
<dbReference type="Proteomes" id="UP000281553">
    <property type="component" value="Unassembled WGS sequence"/>
</dbReference>
<evidence type="ECO:0000313" key="4">
    <source>
        <dbReference type="Proteomes" id="UP000281553"/>
    </source>
</evidence>
<sequence>MVSLMLVELLTPFMWFPDLKNPDPKITKPTGLLVACDTTLKNYGKDISKCTKEIGFRKDKEVILSLVVLGLAFVWFFGSFIVLIKLCRSSSHWPKFFKGYVIFGIILNLSNAALVATTCYFLAAGKPIVYKLNRDNVSISFYAILVVGALQLLTLIMLICILCCKSEDDDDDDNAEKTQSKSPALYGDVTLNRQPEILPEYSAQTDNGWKPTFPSNIQFAEPSLGGKSQLYRDWTHVTPSTVFGSQ</sequence>
<evidence type="ECO:0000256" key="2">
    <source>
        <dbReference type="SAM" id="SignalP"/>
    </source>
</evidence>
<protein>
    <recommendedName>
        <fullName evidence="5">G-protein coupled receptors family 3 profile domain-containing protein</fullName>
    </recommendedName>
</protein>
<keyword evidence="1" id="KW-0812">Transmembrane</keyword>
<reference evidence="3 4" key="1">
    <citation type="submission" date="2018-11" db="EMBL/GenBank/DDBJ databases">
        <authorList>
            <consortium name="Pathogen Informatics"/>
        </authorList>
    </citation>
    <scope>NUCLEOTIDE SEQUENCE [LARGE SCALE GENOMIC DNA]</scope>
</reference>
<keyword evidence="1" id="KW-0472">Membrane</keyword>
<evidence type="ECO:0000313" key="3">
    <source>
        <dbReference type="EMBL" id="VDN08726.1"/>
    </source>
</evidence>
<feature type="transmembrane region" description="Helical" evidence="1">
    <location>
        <begin position="62"/>
        <end position="87"/>
    </location>
</feature>
<keyword evidence="4" id="KW-1185">Reference proteome</keyword>
<feature type="signal peptide" evidence="2">
    <location>
        <begin position="1"/>
        <end position="15"/>
    </location>
</feature>
<feature type="transmembrane region" description="Helical" evidence="1">
    <location>
        <begin position="139"/>
        <end position="164"/>
    </location>
</feature>
<name>A0A3P7NTA7_DIBLA</name>
<accession>A0A3P7NTA7</accession>
<gene>
    <name evidence="3" type="ORF">DILT_LOCUS4557</name>
</gene>